<dbReference type="GO" id="GO:0006352">
    <property type="term" value="P:DNA-templated transcription initiation"/>
    <property type="evidence" value="ECO:0007669"/>
    <property type="project" value="InterPro"/>
</dbReference>
<accession>A0AA48KT19</accession>
<keyword evidence="4" id="KW-0804">Transcription</keyword>
<dbReference type="InterPro" id="IPR007627">
    <property type="entry name" value="RNA_pol_sigma70_r2"/>
</dbReference>
<gene>
    <name evidence="7" type="ORF">MACH26_25900</name>
</gene>
<evidence type="ECO:0000259" key="6">
    <source>
        <dbReference type="Pfam" id="PF08281"/>
    </source>
</evidence>
<keyword evidence="8" id="KW-1185">Reference proteome</keyword>
<dbReference type="EMBL" id="AP027272">
    <property type="protein sequence ID" value="BDX07069.1"/>
    <property type="molecule type" value="Genomic_DNA"/>
</dbReference>
<dbReference type="Gene3D" id="1.10.1740.10">
    <property type="match status" value="1"/>
</dbReference>
<dbReference type="Pfam" id="PF04542">
    <property type="entry name" value="Sigma70_r2"/>
    <property type="match status" value="1"/>
</dbReference>
<feature type="domain" description="RNA polymerase sigma factor 70 region 4 type 2" evidence="6">
    <location>
        <begin position="126"/>
        <end position="174"/>
    </location>
</feature>
<dbReference type="AlphaFoldDB" id="A0AA48KT19"/>
<dbReference type="GO" id="GO:0016987">
    <property type="term" value="F:sigma factor activity"/>
    <property type="evidence" value="ECO:0007669"/>
    <property type="project" value="UniProtKB-KW"/>
</dbReference>
<evidence type="ECO:0000256" key="1">
    <source>
        <dbReference type="ARBA" id="ARBA00010641"/>
    </source>
</evidence>
<dbReference type="InterPro" id="IPR013325">
    <property type="entry name" value="RNA_pol_sigma_r2"/>
</dbReference>
<dbReference type="SUPFAM" id="SSF88659">
    <property type="entry name" value="Sigma3 and sigma4 domains of RNA polymerase sigma factors"/>
    <property type="match status" value="1"/>
</dbReference>
<evidence type="ECO:0000259" key="5">
    <source>
        <dbReference type="Pfam" id="PF04542"/>
    </source>
</evidence>
<dbReference type="InterPro" id="IPR013249">
    <property type="entry name" value="RNA_pol_sigma70_r4_t2"/>
</dbReference>
<organism evidence="7 8">
    <name type="scientific">Planctobacterium marinum</name>
    <dbReference type="NCBI Taxonomy" id="1631968"/>
    <lineage>
        <taxon>Bacteria</taxon>
        <taxon>Pseudomonadati</taxon>
        <taxon>Pseudomonadota</taxon>
        <taxon>Gammaproteobacteria</taxon>
        <taxon>Alteromonadales</taxon>
        <taxon>Alteromonadaceae</taxon>
        <taxon>Planctobacterium</taxon>
    </lineage>
</organism>
<proteinExistence type="inferred from homology"/>
<sequence>MQTFSVLESTLHSVPASKPVKLAKKEFDRLLTELSPAILRYCQRYLRNIDDAQEACQETMLKALNGYANFEGRASVKNWLYSIAKNVCASLYQQRSKLDLTEDNEDLFDEASYTPALTDEGPCLFGELITRLSVQERNVLSFRFVEDLQLPEIACALDLNISTVKMCYYRALDKFQMAQAS</sequence>
<evidence type="ECO:0000313" key="7">
    <source>
        <dbReference type="EMBL" id="BDX07069.1"/>
    </source>
</evidence>
<reference evidence="7" key="1">
    <citation type="submission" date="2023-01" db="EMBL/GenBank/DDBJ databases">
        <title>Complete genome sequence of Planctobacterium marinum strain Dej080120_11.</title>
        <authorList>
            <person name="Ueki S."/>
            <person name="Maruyama F."/>
        </authorList>
    </citation>
    <scope>NUCLEOTIDE SEQUENCE</scope>
    <source>
        <strain evidence="7">Dej080120_11</strain>
    </source>
</reference>
<dbReference type="NCBIfam" id="TIGR02937">
    <property type="entry name" value="sigma70-ECF"/>
    <property type="match status" value="1"/>
</dbReference>
<dbReference type="PANTHER" id="PTHR43133">
    <property type="entry name" value="RNA POLYMERASE ECF-TYPE SIGMA FACTO"/>
    <property type="match status" value="1"/>
</dbReference>
<keyword evidence="3" id="KW-0731">Sigma factor</keyword>
<dbReference type="RefSeq" id="WP_338293060.1">
    <property type="nucleotide sequence ID" value="NZ_AP027272.1"/>
</dbReference>
<evidence type="ECO:0000256" key="3">
    <source>
        <dbReference type="ARBA" id="ARBA00023082"/>
    </source>
</evidence>
<protein>
    <submittedName>
        <fullName evidence="7">Uncharacterized protein</fullName>
    </submittedName>
</protein>
<dbReference type="Pfam" id="PF08281">
    <property type="entry name" value="Sigma70_r4_2"/>
    <property type="match status" value="1"/>
</dbReference>
<keyword evidence="2" id="KW-0805">Transcription regulation</keyword>
<dbReference type="GO" id="GO:0003677">
    <property type="term" value="F:DNA binding"/>
    <property type="evidence" value="ECO:0007669"/>
    <property type="project" value="InterPro"/>
</dbReference>
<dbReference type="Gene3D" id="1.10.10.10">
    <property type="entry name" value="Winged helix-like DNA-binding domain superfamily/Winged helix DNA-binding domain"/>
    <property type="match status" value="1"/>
</dbReference>
<dbReference type="InterPro" id="IPR013324">
    <property type="entry name" value="RNA_pol_sigma_r3/r4-like"/>
</dbReference>
<dbReference type="Proteomes" id="UP001333710">
    <property type="component" value="Chromosome"/>
</dbReference>
<evidence type="ECO:0000256" key="4">
    <source>
        <dbReference type="ARBA" id="ARBA00023163"/>
    </source>
</evidence>
<dbReference type="PANTHER" id="PTHR43133:SF53">
    <property type="entry name" value="ECF RNA POLYMERASE SIGMA-E FACTOR"/>
    <property type="match status" value="1"/>
</dbReference>
<dbReference type="InterPro" id="IPR014284">
    <property type="entry name" value="RNA_pol_sigma-70_dom"/>
</dbReference>
<dbReference type="SUPFAM" id="SSF88946">
    <property type="entry name" value="Sigma2 domain of RNA polymerase sigma factors"/>
    <property type="match status" value="1"/>
</dbReference>
<evidence type="ECO:0000256" key="2">
    <source>
        <dbReference type="ARBA" id="ARBA00023015"/>
    </source>
</evidence>
<feature type="domain" description="RNA polymerase sigma-70 region 2" evidence="5">
    <location>
        <begin position="31"/>
        <end position="96"/>
    </location>
</feature>
<dbReference type="KEGG" id="pmaw:MACH26_25900"/>
<dbReference type="InterPro" id="IPR039425">
    <property type="entry name" value="RNA_pol_sigma-70-like"/>
</dbReference>
<evidence type="ECO:0000313" key="8">
    <source>
        <dbReference type="Proteomes" id="UP001333710"/>
    </source>
</evidence>
<name>A0AA48KT19_9ALTE</name>
<comment type="similarity">
    <text evidence="1">Belongs to the sigma-70 factor family. ECF subfamily.</text>
</comment>
<dbReference type="InterPro" id="IPR036388">
    <property type="entry name" value="WH-like_DNA-bd_sf"/>
</dbReference>